<organism evidence="11 12">
    <name type="scientific">Ectocarpus siliculosus</name>
    <name type="common">Brown alga</name>
    <name type="synonym">Conferva siliculosa</name>
    <dbReference type="NCBI Taxonomy" id="2880"/>
    <lineage>
        <taxon>Eukaryota</taxon>
        <taxon>Sar</taxon>
        <taxon>Stramenopiles</taxon>
        <taxon>Ochrophyta</taxon>
        <taxon>PX clade</taxon>
        <taxon>Phaeophyceae</taxon>
        <taxon>Ectocarpales</taxon>
        <taxon>Ectocarpaceae</taxon>
        <taxon>Ectocarpus</taxon>
    </lineage>
</organism>
<dbReference type="PROSITE" id="PS50929">
    <property type="entry name" value="ABC_TM1F"/>
    <property type="match status" value="1"/>
</dbReference>
<dbReference type="AlphaFoldDB" id="D7G0W4"/>
<feature type="transmembrane region" description="Helical" evidence="9">
    <location>
        <begin position="231"/>
        <end position="248"/>
    </location>
</feature>
<keyword evidence="2" id="KW-0813">Transport</keyword>
<keyword evidence="6 9" id="KW-1133">Transmembrane helix</keyword>
<dbReference type="PANTHER" id="PTHR43394">
    <property type="entry name" value="ATP-DEPENDENT PERMEASE MDL1, MITOCHONDRIAL"/>
    <property type="match status" value="1"/>
</dbReference>
<evidence type="ECO:0000256" key="4">
    <source>
        <dbReference type="ARBA" id="ARBA00022741"/>
    </source>
</evidence>
<evidence type="ECO:0000256" key="9">
    <source>
        <dbReference type="SAM" id="Phobius"/>
    </source>
</evidence>
<accession>D7G0W4</accession>
<proteinExistence type="predicted"/>
<evidence type="ECO:0000313" key="11">
    <source>
        <dbReference type="EMBL" id="CBJ26708.1"/>
    </source>
</evidence>
<dbReference type="Proteomes" id="UP000002630">
    <property type="component" value="Unassembled WGS sequence"/>
</dbReference>
<evidence type="ECO:0000256" key="6">
    <source>
        <dbReference type="ARBA" id="ARBA00022989"/>
    </source>
</evidence>
<evidence type="ECO:0000256" key="1">
    <source>
        <dbReference type="ARBA" id="ARBA00004141"/>
    </source>
</evidence>
<dbReference type="GO" id="GO:0016020">
    <property type="term" value="C:membrane"/>
    <property type="evidence" value="ECO:0007669"/>
    <property type="project" value="UniProtKB-SubCell"/>
</dbReference>
<dbReference type="GO" id="GO:0015421">
    <property type="term" value="F:ABC-type oligopeptide transporter activity"/>
    <property type="evidence" value="ECO:0007669"/>
    <property type="project" value="TreeGrafter"/>
</dbReference>
<dbReference type="PANTHER" id="PTHR43394:SF19">
    <property type="entry name" value="ABC TRANSPORTER B FAMILY"/>
    <property type="match status" value="1"/>
</dbReference>
<feature type="region of interest" description="Disordered" evidence="8">
    <location>
        <begin position="405"/>
        <end position="427"/>
    </location>
</feature>
<evidence type="ECO:0000256" key="7">
    <source>
        <dbReference type="ARBA" id="ARBA00023136"/>
    </source>
</evidence>
<dbReference type="InterPro" id="IPR039421">
    <property type="entry name" value="Type_1_exporter"/>
</dbReference>
<dbReference type="Gene3D" id="1.20.1560.10">
    <property type="entry name" value="ABC transporter type 1, transmembrane domain"/>
    <property type="match status" value="1"/>
</dbReference>
<sequence>MGAMVRVYLCGRSDPFDPSGDNEVPRTTGGGTRIRLRLRLGDCMVLVIHRLECCRLGSGVSSGHSVHVDLPALLSRPLLPETGRLRGDIGGSLGGGGGGEEGKVLVPHFTGNMIDNVVEGGGDSEFRRSTVYLVLAAVSCAIFSGIRGCIFSVVGARVNVRVRRRLFESLVRQEIGFFDTTKTGDLTSRLASDCTKVGDQVTLNVNVFLRNLVMVVVTLLFMFYLSWRLSLVAFISVPAIVIVSKWYGEYIRKLSKLSQDKLAEAGSVAEESLGSMSTVRSFAAEGRESKEYAKKLQDRTPTSPTLPHTSYTSRLSFYVLSKRGSYAYGFYASSYVLLPNLVTAVVLFYGGQLVMDGQITGGKVVSFMIYLTSLSDGFNDMAAIFSSMTQAVGAADKVFELIRRKPKGPRPSASPPPSSASQHSACETGAARSVRHATAAAFEEGGAAPETCLGAVELKGVDFEYPSRPGRRILDGVSFNAAAGQASTLAMAMPSMLP</sequence>
<reference evidence="11 12" key="1">
    <citation type="journal article" date="2010" name="Nature">
        <title>The Ectocarpus genome and the independent evolution of multicellularity in brown algae.</title>
        <authorList>
            <person name="Cock J.M."/>
            <person name="Sterck L."/>
            <person name="Rouze P."/>
            <person name="Scornet D."/>
            <person name="Allen A.E."/>
            <person name="Amoutzias G."/>
            <person name="Anthouard V."/>
            <person name="Artiguenave F."/>
            <person name="Aury J.M."/>
            <person name="Badger J.H."/>
            <person name="Beszteri B."/>
            <person name="Billiau K."/>
            <person name="Bonnet E."/>
            <person name="Bothwell J.H."/>
            <person name="Bowler C."/>
            <person name="Boyen C."/>
            <person name="Brownlee C."/>
            <person name="Carrano C.J."/>
            <person name="Charrier B."/>
            <person name="Cho G.Y."/>
            <person name="Coelho S.M."/>
            <person name="Collen J."/>
            <person name="Corre E."/>
            <person name="Da Silva C."/>
            <person name="Delage L."/>
            <person name="Delaroque N."/>
            <person name="Dittami S.M."/>
            <person name="Doulbeau S."/>
            <person name="Elias M."/>
            <person name="Farnham G."/>
            <person name="Gachon C.M."/>
            <person name="Gschloessl B."/>
            <person name="Heesch S."/>
            <person name="Jabbari K."/>
            <person name="Jubin C."/>
            <person name="Kawai H."/>
            <person name="Kimura K."/>
            <person name="Kloareg B."/>
            <person name="Kupper F.C."/>
            <person name="Lang D."/>
            <person name="Le Bail A."/>
            <person name="Leblanc C."/>
            <person name="Lerouge P."/>
            <person name="Lohr M."/>
            <person name="Lopez P.J."/>
            <person name="Martens C."/>
            <person name="Maumus F."/>
            <person name="Michel G."/>
            <person name="Miranda-Saavedra D."/>
            <person name="Morales J."/>
            <person name="Moreau H."/>
            <person name="Motomura T."/>
            <person name="Nagasato C."/>
            <person name="Napoli C.A."/>
            <person name="Nelson D.R."/>
            <person name="Nyvall-Collen P."/>
            <person name="Peters A.F."/>
            <person name="Pommier C."/>
            <person name="Potin P."/>
            <person name="Poulain J."/>
            <person name="Quesneville H."/>
            <person name="Read B."/>
            <person name="Rensing S.A."/>
            <person name="Ritter A."/>
            <person name="Rousvoal S."/>
            <person name="Samanta M."/>
            <person name="Samson G."/>
            <person name="Schroeder D.C."/>
            <person name="Segurens B."/>
            <person name="Strittmatter M."/>
            <person name="Tonon T."/>
            <person name="Tregear J.W."/>
            <person name="Valentin K."/>
            <person name="von Dassow P."/>
            <person name="Yamagishi T."/>
            <person name="Van de Peer Y."/>
            <person name="Wincker P."/>
        </authorList>
    </citation>
    <scope>NUCLEOTIDE SEQUENCE [LARGE SCALE GENOMIC DNA]</scope>
    <source>
        <strain evidence="12">Ec32 / CCAP1310/4</strain>
    </source>
</reference>
<gene>
    <name evidence="11" type="ORF">Esi_0042_0047</name>
</gene>
<protein>
    <recommendedName>
        <fullName evidence="10">ABC transmembrane type-1 domain-containing protein</fullName>
    </recommendedName>
</protein>
<dbReference type="FunFam" id="1.20.1560.10:FF:000215">
    <property type="entry name" value="ABC transporter B family member 4"/>
    <property type="match status" value="1"/>
</dbReference>
<evidence type="ECO:0000256" key="5">
    <source>
        <dbReference type="ARBA" id="ARBA00022840"/>
    </source>
</evidence>
<dbReference type="OrthoDB" id="6500128at2759"/>
<keyword evidence="7 9" id="KW-0472">Membrane</keyword>
<dbReference type="EMBL" id="FN649760">
    <property type="protein sequence ID" value="CBJ26708.1"/>
    <property type="molecule type" value="Genomic_DNA"/>
</dbReference>
<dbReference type="SUPFAM" id="SSF90123">
    <property type="entry name" value="ABC transporter transmembrane region"/>
    <property type="match status" value="1"/>
</dbReference>
<keyword evidence="12" id="KW-1185">Reference proteome</keyword>
<feature type="transmembrane region" description="Helical" evidence="9">
    <location>
        <begin position="131"/>
        <end position="156"/>
    </location>
</feature>
<feature type="transmembrane region" description="Helical" evidence="9">
    <location>
        <begin position="328"/>
        <end position="350"/>
    </location>
</feature>
<evidence type="ECO:0000256" key="8">
    <source>
        <dbReference type="SAM" id="MobiDB-lite"/>
    </source>
</evidence>
<dbReference type="CDD" id="cd18572">
    <property type="entry name" value="ABC_6TM_TAP"/>
    <property type="match status" value="1"/>
</dbReference>
<name>D7G0W4_ECTSI</name>
<evidence type="ECO:0000256" key="3">
    <source>
        <dbReference type="ARBA" id="ARBA00022692"/>
    </source>
</evidence>
<dbReference type="GO" id="GO:0005524">
    <property type="term" value="F:ATP binding"/>
    <property type="evidence" value="ECO:0007669"/>
    <property type="project" value="UniProtKB-KW"/>
</dbReference>
<dbReference type="STRING" id="2880.D7G0W4"/>
<evidence type="ECO:0000313" key="12">
    <source>
        <dbReference type="Proteomes" id="UP000002630"/>
    </source>
</evidence>
<dbReference type="Pfam" id="PF00664">
    <property type="entry name" value="ABC_membrane"/>
    <property type="match status" value="1"/>
</dbReference>
<dbReference type="InterPro" id="IPR011527">
    <property type="entry name" value="ABC1_TM_dom"/>
</dbReference>
<dbReference type="InParanoid" id="D7G0W4"/>
<feature type="domain" description="ABC transmembrane type-1" evidence="10">
    <location>
        <begin position="104"/>
        <end position="390"/>
    </location>
</feature>
<keyword evidence="3 9" id="KW-0812">Transmembrane</keyword>
<dbReference type="InterPro" id="IPR036640">
    <property type="entry name" value="ABC1_TM_sf"/>
</dbReference>
<keyword evidence="5" id="KW-0067">ATP-binding</keyword>
<dbReference type="eggNOG" id="KOG0058">
    <property type="taxonomic scope" value="Eukaryota"/>
</dbReference>
<comment type="subcellular location">
    <subcellularLocation>
        <location evidence="1">Membrane</location>
        <topology evidence="1">Multi-pass membrane protein</topology>
    </subcellularLocation>
</comment>
<evidence type="ECO:0000259" key="10">
    <source>
        <dbReference type="PROSITE" id="PS50929"/>
    </source>
</evidence>
<evidence type="ECO:0000256" key="2">
    <source>
        <dbReference type="ARBA" id="ARBA00022448"/>
    </source>
</evidence>
<feature type="transmembrane region" description="Helical" evidence="9">
    <location>
        <begin position="207"/>
        <end position="225"/>
    </location>
</feature>
<keyword evidence="4" id="KW-0547">Nucleotide-binding</keyword>